<dbReference type="EMBL" id="JAWDGP010003795">
    <property type="protein sequence ID" value="KAK3770630.1"/>
    <property type="molecule type" value="Genomic_DNA"/>
</dbReference>
<evidence type="ECO:0000313" key="1">
    <source>
        <dbReference type="EMBL" id="KAK3770630.1"/>
    </source>
</evidence>
<evidence type="ECO:0000313" key="2">
    <source>
        <dbReference type="Proteomes" id="UP001283361"/>
    </source>
</evidence>
<reference evidence="1" key="1">
    <citation type="journal article" date="2023" name="G3 (Bethesda)">
        <title>A reference genome for the long-term kleptoplast-retaining sea slug Elysia crispata morphotype clarki.</title>
        <authorList>
            <person name="Eastman K.E."/>
            <person name="Pendleton A.L."/>
            <person name="Shaikh M.A."/>
            <person name="Suttiyut T."/>
            <person name="Ogas R."/>
            <person name="Tomko P."/>
            <person name="Gavelis G."/>
            <person name="Widhalm J.R."/>
            <person name="Wisecaver J.H."/>
        </authorList>
    </citation>
    <scope>NUCLEOTIDE SEQUENCE</scope>
    <source>
        <strain evidence="1">ECLA1</strain>
    </source>
</reference>
<proteinExistence type="predicted"/>
<dbReference type="Proteomes" id="UP001283361">
    <property type="component" value="Unassembled WGS sequence"/>
</dbReference>
<organism evidence="1 2">
    <name type="scientific">Elysia crispata</name>
    <name type="common">lettuce slug</name>
    <dbReference type="NCBI Taxonomy" id="231223"/>
    <lineage>
        <taxon>Eukaryota</taxon>
        <taxon>Metazoa</taxon>
        <taxon>Spiralia</taxon>
        <taxon>Lophotrochozoa</taxon>
        <taxon>Mollusca</taxon>
        <taxon>Gastropoda</taxon>
        <taxon>Heterobranchia</taxon>
        <taxon>Euthyneura</taxon>
        <taxon>Panpulmonata</taxon>
        <taxon>Sacoglossa</taxon>
        <taxon>Placobranchoidea</taxon>
        <taxon>Plakobranchidae</taxon>
        <taxon>Elysia</taxon>
    </lineage>
</organism>
<sequence>MTRHATDMYGTHRLNVKVLKENTDWDNTDTKKTSGGKRSRLFVITRTVTESRKALDRPRSLYVNCSVKLRNLARVSPGLMRATLPTVLSRKASAPITLIVREKLRAKSVKQV</sequence>
<gene>
    <name evidence="1" type="ORF">RRG08_052970</name>
</gene>
<dbReference type="AlphaFoldDB" id="A0AAE0ZJS5"/>
<protein>
    <submittedName>
        <fullName evidence="1">Uncharacterized protein</fullName>
    </submittedName>
</protein>
<accession>A0AAE0ZJS5</accession>
<name>A0AAE0ZJS5_9GAST</name>
<comment type="caution">
    <text evidence="1">The sequence shown here is derived from an EMBL/GenBank/DDBJ whole genome shotgun (WGS) entry which is preliminary data.</text>
</comment>
<keyword evidence="2" id="KW-1185">Reference proteome</keyword>